<accession>A0AAW4X004</accession>
<dbReference type="FunFam" id="3.90.550.10:FF:000011">
    <property type="entry name" value="3-deoxy-manno-octulosonate cytidylyltransferase"/>
    <property type="match status" value="1"/>
</dbReference>
<evidence type="ECO:0000256" key="3">
    <source>
        <dbReference type="ARBA" id="ARBA00022695"/>
    </source>
</evidence>
<comment type="subcellular location">
    <subcellularLocation>
        <location evidence="5">Cytoplasm</location>
    </subcellularLocation>
    <subcellularLocation>
        <location evidence="1">Membrane</location>
    </subcellularLocation>
</comment>
<dbReference type="Pfam" id="PF02348">
    <property type="entry name" value="CTP_transf_3"/>
    <property type="match status" value="1"/>
</dbReference>
<dbReference type="NCBIfam" id="NF003950">
    <property type="entry name" value="PRK05450.1-3"/>
    <property type="match status" value="1"/>
</dbReference>
<dbReference type="GO" id="GO:0005829">
    <property type="term" value="C:cytosol"/>
    <property type="evidence" value="ECO:0007669"/>
    <property type="project" value="TreeGrafter"/>
</dbReference>
<dbReference type="InterPro" id="IPR029044">
    <property type="entry name" value="Nucleotide-diphossugar_trans"/>
</dbReference>
<keyword evidence="7" id="KW-1185">Reference proteome</keyword>
<reference evidence="6 7" key="1">
    <citation type="submission" date="2021-10" db="EMBL/GenBank/DDBJ databases">
        <authorList>
            <person name="Grouzdev D.S."/>
            <person name="Pantiukh K.S."/>
            <person name="Krutkina M.S."/>
        </authorList>
    </citation>
    <scope>NUCLEOTIDE SEQUENCE [LARGE SCALE GENOMIC DNA]</scope>
    <source>
        <strain evidence="6 7">Z-7514</strain>
    </source>
</reference>
<evidence type="ECO:0000256" key="4">
    <source>
        <dbReference type="ARBA" id="ARBA00022985"/>
    </source>
</evidence>
<dbReference type="GO" id="GO:0033468">
    <property type="term" value="P:CMP-keto-3-deoxy-D-manno-octulosonic acid biosynthetic process"/>
    <property type="evidence" value="ECO:0007669"/>
    <property type="project" value="UniProtKB-UniRule"/>
</dbReference>
<dbReference type="NCBIfam" id="NF003952">
    <property type="entry name" value="PRK05450.1-5"/>
    <property type="match status" value="1"/>
</dbReference>
<comment type="similarity">
    <text evidence="5">Belongs to the KdsB family.</text>
</comment>
<dbReference type="NCBIfam" id="NF009905">
    <property type="entry name" value="PRK13368.1"/>
    <property type="match status" value="1"/>
</dbReference>
<dbReference type="CDD" id="cd02517">
    <property type="entry name" value="CMP-KDO-Synthetase"/>
    <property type="match status" value="1"/>
</dbReference>
<keyword evidence="4 5" id="KW-0448">Lipopolysaccharide biosynthesis</keyword>
<dbReference type="GO" id="GO:0008690">
    <property type="term" value="F:3-deoxy-manno-octulosonate cytidylyltransferase activity"/>
    <property type="evidence" value="ECO:0007669"/>
    <property type="project" value="UniProtKB-UniRule"/>
</dbReference>
<organism evidence="6 7">
    <name type="scientific">Halanaerobium polyolivorans</name>
    <dbReference type="NCBI Taxonomy" id="2886943"/>
    <lineage>
        <taxon>Bacteria</taxon>
        <taxon>Bacillati</taxon>
        <taxon>Bacillota</taxon>
        <taxon>Clostridia</taxon>
        <taxon>Halanaerobiales</taxon>
        <taxon>Halanaerobiaceae</taxon>
        <taxon>Halanaerobium</taxon>
    </lineage>
</organism>
<dbReference type="InterPro" id="IPR004528">
    <property type="entry name" value="KdsB"/>
</dbReference>
<proteinExistence type="inferred from homology"/>
<name>A0AAW4X004_9FIRM</name>
<dbReference type="AlphaFoldDB" id="A0AAW4X004"/>
<dbReference type="EC" id="2.7.7.38" evidence="5"/>
<gene>
    <name evidence="5 6" type="primary">kdsB</name>
    <name evidence="6" type="ORF">LJ207_02915</name>
</gene>
<evidence type="ECO:0000256" key="1">
    <source>
        <dbReference type="ARBA" id="ARBA00004370"/>
    </source>
</evidence>
<dbReference type="GO" id="GO:0016020">
    <property type="term" value="C:membrane"/>
    <property type="evidence" value="ECO:0007669"/>
    <property type="project" value="UniProtKB-SubCell"/>
</dbReference>
<evidence type="ECO:0000313" key="7">
    <source>
        <dbReference type="Proteomes" id="UP001199296"/>
    </source>
</evidence>
<sequence>MNDFKTAAVIPARYDSTRFPAKALAKIAGKEMVVRVMEAVQKSKLIDEVIVATDDKRIKAVVEANGGKAVMTSSEHQTGTDRIAEAAENIDADLIVNVQGDEPLISQATIAQAIKPFQDEENLKMSTLRRRLDSTKAADPNIVKVVVDKDDYAIYFSRFPIPYYRDQERKDKEYFQHIGLYVYKRDFLLKYSAMNSTNLEKAESLEQLRVLENGFKIKVVETETKLIGVDRKEDIELVEEELKKRNRT</sequence>
<comment type="function">
    <text evidence="5">Activates KDO (a required 8-carbon sugar) for incorporation into bacterial lipopolysaccharide in Gram-negative bacteria.</text>
</comment>
<evidence type="ECO:0000256" key="5">
    <source>
        <dbReference type="HAMAP-Rule" id="MF_00057"/>
    </source>
</evidence>
<dbReference type="NCBIfam" id="TIGR00466">
    <property type="entry name" value="kdsB"/>
    <property type="match status" value="1"/>
</dbReference>
<dbReference type="Gene3D" id="3.90.550.10">
    <property type="entry name" value="Spore Coat Polysaccharide Biosynthesis Protein SpsA, Chain A"/>
    <property type="match status" value="1"/>
</dbReference>
<comment type="pathway">
    <text evidence="5">Nucleotide-sugar biosynthesis; CMP-3-deoxy-D-manno-octulosonate biosynthesis; CMP-3-deoxy-D-manno-octulosonate from 3-deoxy-D-manno-octulosonate and CTP: step 1/1.</text>
</comment>
<dbReference type="SUPFAM" id="SSF53448">
    <property type="entry name" value="Nucleotide-diphospho-sugar transferases"/>
    <property type="match status" value="1"/>
</dbReference>
<evidence type="ECO:0000256" key="2">
    <source>
        <dbReference type="ARBA" id="ARBA00022679"/>
    </source>
</evidence>
<dbReference type="RefSeq" id="WP_229343932.1">
    <property type="nucleotide sequence ID" value="NZ_JAJFAT010000003.1"/>
</dbReference>
<evidence type="ECO:0000313" key="6">
    <source>
        <dbReference type="EMBL" id="MCC3144271.1"/>
    </source>
</evidence>
<dbReference type="PANTHER" id="PTHR42866">
    <property type="entry name" value="3-DEOXY-MANNO-OCTULOSONATE CYTIDYLYLTRANSFERASE"/>
    <property type="match status" value="1"/>
</dbReference>
<dbReference type="InterPro" id="IPR003329">
    <property type="entry name" value="Cytidylyl_trans"/>
</dbReference>
<keyword evidence="3 5" id="KW-0548">Nucleotidyltransferase</keyword>
<dbReference type="EMBL" id="JAJFAT010000003">
    <property type="protein sequence ID" value="MCC3144271.1"/>
    <property type="molecule type" value="Genomic_DNA"/>
</dbReference>
<comment type="caution">
    <text evidence="6">The sequence shown here is derived from an EMBL/GenBank/DDBJ whole genome shotgun (WGS) entry which is preliminary data.</text>
</comment>
<keyword evidence="5" id="KW-0963">Cytoplasm</keyword>
<keyword evidence="2 5" id="KW-0808">Transferase</keyword>
<dbReference type="GO" id="GO:0009103">
    <property type="term" value="P:lipopolysaccharide biosynthetic process"/>
    <property type="evidence" value="ECO:0007669"/>
    <property type="project" value="UniProtKB-UniRule"/>
</dbReference>
<comment type="catalytic activity">
    <reaction evidence="5">
        <text>3-deoxy-alpha-D-manno-oct-2-ulosonate + CTP = CMP-3-deoxy-beta-D-manno-octulosonate + diphosphate</text>
        <dbReference type="Rhea" id="RHEA:23448"/>
        <dbReference type="ChEBI" id="CHEBI:33019"/>
        <dbReference type="ChEBI" id="CHEBI:37563"/>
        <dbReference type="ChEBI" id="CHEBI:85986"/>
        <dbReference type="ChEBI" id="CHEBI:85987"/>
        <dbReference type="EC" id="2.7.7.38"/>
    </reaction>
</comment>
<dbReference type="PANTHER" id="PTHR42866:SF2">
    <property type="entry name" value="3-DEOXY-MANNO-OCTULOSONATE CYTIDYLYLTRANSFERASE, MITOCHONDRIAL"/>
    <property type="match status" value="1"/>
</dbReference>
<protein>
    <recommendedName>
        <fullName evidence="5">3-deoxy-manno-octulosonate cytidylyltransferase</fullName>
        <ecNumber evidence="5">2.7.7.38</ecNumber>
    </recommendedName>
    <alternativeName>
        <fullName evidence="5">CMP-2-keto-3-deoxyoctulosonic acid synthase</fullName>
        <shortName evidence="5">CKS</shortName>
        <shortName evidence="5">CMP-KDO synthase</shortName>
    </alternativeName>
</protein>
<dbReference type="Proteomes" id="UP001199296">
    <property type="component" value="Unassembled WGS sequence"/>
</dbReference>
<dbReference type="HAMAP" id="MF_00057">
    <property type="entry name" value="KdsB"/>
    <property type="match status" value="1"/>
</dbReference>